<dbReference type="Proteomes" id="UP000256541">
    <property type="component" value="Unassembled WGS sequence"/>
</dbReference>
<dbReference type="AlphaFoldDB" id="A0A3E0VWL0"/>
<dbReference type="PANTHER" id="PTHR47506">
    <property type="entry name" value="TRANSCRIPTIONAL REGULATORY PROTEIN"/>
    <property type="match status" value="1"/>
</dbReference>
<evidence type="ECO:0000313" key="7">
    <source>
        <dbReference type="Proteomes" id="UP000256541"/>
    </source>
</evidence>
<evidence type="ECO:0000259" key="5">
    <source>
        <dbReference type="PROSITE" id="PS50977"/>
    </source>
</evidence>
<evidence type="ECO:0000256" key="1">
    <source>
        <dbReference type="ARBA" id="ARBA00023015"/>
    </source>
</evidence>
<reference evidence="6 7" key="1">
    <citation type="submission" date="2017-04" db="EMBL/GenBank/DDBJ databases">
        <title>Comparative genome analysis of Subtercola boreus.</title>
        <authorList>
            <person name="Cho Y.-J."/>
            <person name="Cho A."/>
            <person name="Kim O.-S."/>
            <person name="Lee J.-I."/>
        </authorList>
    </citation>
    <scope>NUCLEOTIDE SEQUENCE [LARGE SCALE GENOMIC DNA]</scope>
    <source>
        <strain evidence="6 7">P27479</strain>
    </source>
</reference>
<dbReference type="RefSeq" id="WP_116412293.1">
    <property type="nucleotide sequence ID" value="NZ_NBXB01000035.1"/>
</dbReference>
<name>A0A3E0VWL0_9MICO</name>
<dbReference type="Pfam" id="PF00440">
    <property type="entry name" value="TetR_N"/>
    <property type="match status" value="1"/>
</dbReference>
<dbReference type="Gene3D" id="1.10.357.10">
    <property type="entry name" value="Tetracycline Repressor, domain 2"/>
    <property type="match status" value="1"/>
</dbReference>
<dbReference type="GO" id="GO:0003677">
    <property type="term" value="F:DNA binding"/>
    <property type="evidence" value="ECO:0007669"/>
    <property type="project" value="UniProtKB-UniRule"/>
</dbReference>
<sequence length="192" mass="20853">MADAFPGDLERRSDVLDAALRTFSRFGYRKTSMDDIAQEAQISRPGLYFLFTSKSGLFREAAERGVELDLSAAEKAFTDPGRPVQECIATAFDAWAGRYIGPINDTAALIADNPDLLGPVALGGPARFEALLTAALERTTLSGSASTAARTLISLSIGIKHQAVTRDEYRSRLADALSFLLPARPWREDGWV</sequence>
<comment type="caution">
    <text evidence="6">The sequence shown here is derived from an EMBL/GenBank/DDBJ whole genome shotgun (WGS) entry which is preliminary data.</text>
</comment>
<evidence type="ECO:0000256" key="2">
    <source>
        <dbReference type="ARBA" id="ARBA00023125"/>
    </source>
</evidence>
<organism evidence="6 7">
    <name type="scientific">Subtercola boreus</name>
    <dbReference type="NCBI Taxonomy" id="120213"/>
    <lineage>
        <taxon>Bacteria</taxon>
        <taxon>Bacillati</taxon>
        <taxon>Actinomycetota</taxon>
        <taxon>Actinomycetes</taxon>
        <taxon>Micrococcales</taxon>
        <taxon>Microbacteriaceae</taxon>
        <taxon>Subtercola</taxon>
    </lineage>
</organism>
<gene>
    <name evidence="6" type="ORF">B7R22_13750</name>
</gene>
<dbReference type="PROSITE" id="PS50977">
    <property type="entry name" value="HTH_TETR_2"/>
    <property type="match status" value="1"/>
</dbReference>
<evidence type="ECO:0000256" key="4">
    <source>
        <dbReference type="PROSITE-ProRule" id="PRU00335"/>
    </source>
</evidence>
<dbReference type="PRINTS" id="PR00455">
    <property type="entry name" value="HTHTETR"/>
</dbReference>
<dbReference type="InterPro" id="IPR001647">
    <property type="entry name" value="HTH_TetR"/>
</dbReference>
<dbReference type="OrthoDB" id="116659at2"/>
<evidence type="ECO:0000313" key="6">
    <source>
        <dbReference type="EMBL" id="RFA13227.1"/>
    </source>
</evidence>
<feature type="domain" description="HTH tetR-type" evidence="5">
    <location>
        <begin position="9"/>
        <end position="69"/>
    </location>
</feature>
<dbReference type="SUPFAM" id="SSF46689">
    <property type="entry name" value="Homeodomain-like"/>
    <property type="match status" value="1"/>
</dbReference>
<dbReference type="GO" id="GO:0045892">
    <property type="term" value="P:negative regulation of DNA-templated transcription"/>
    <property type="evidence" value="ECO:0007669"/>
    <property type="project" value="UniProtKB-ARBA"/>
</dbReference>
<dbReference type="EMBL" id="NBXB01000035">
    <property type="protein sequence ID" value="RFA13227.1"/>
    <property type="molecule type" value="Genomic_DNA"/>
</dbReference>
<protein>
    <recommendedName>
        <fullName evidence="5">HTH tetR-type domain-containing protein</fullName>
    </recommendedName>
</protein>
<keyword evidence="2 4" id="KW-0238">DNA-binding</keyword>
<keyword evidence="1" id="KW-0805">Transcription regulation</keyword>
<proteinExistence type="predicted"/>
<evidence type="ECO:0000256" key="3">
    <source>
        <dbReference type="ARBA" id="ARBA00023163"/>
    </source>
</evidence>
<dbReference type="PANTHER" id="PTHR47506:SF6">
    <property type="entry name" value="HTH-TYPE TRANSCRIPTIONAL REPRESSOR NEMR"/>
    <property type="match status" value="1"/>
</dbReference>
<accession>A0A3E0VWL0</accession>
<dbReference type="FunFam" id="1.10.10.60:FF:000141">
    <property type="entry name" value="TetR family transcriptional regulator"/>
    <property type="match status" value="1"/>
</dbReference>
<dbReference type="InterPro" id="IPR009057">
    <property type="entry name" value="Homeodomain-like_sf"/>
</dbReference>
<keyword evidence="3" id="KW-0804">Transcription</keyword>
<feature type="DNA-binding region" description="H-T-H motif" evidence="4">
    <location>
        <begin position="32"/>
        <end position="51"/>
    </location>
</feature>